<dbReference type="InterPro" id="IPR028941">
    <property type="entry name" value="WHIM2_dom"/>
</dbReference>
<keyword evidence="5" id="KW-0539">Nucleus</keyword>
<dbReference type="GO" id="GO:0005634">
    <property type="term" value="C:nucleus"/>
    <property type="evidence" value="ECO:0007669"/>
    <property type="project" value="UniProtKB-SubCell"/>
</dbReference>
<dbReference type="InParanoid" id="A0A2P6MXI4"/>
<evidence type="ECO:0000256" key="7">
    <source>
        <dbReference type="SAM" id="Coils"/>
    </source>
</evidence>
<dbReference type="SMART" id="SM00249">
    <property type="entry name" value="PHD"/>
    <property type="match status" value="1"/>
</dbReference>
<dbReference type="Pfam" id="PF15613">
    <property type="entry name" value="WSD"/>
    <property type="match status" value="1"/>
</dbReference>
<sequence>MFDSETEETPDHLYIDISVPSKFREEEQLAILKRFQEMKSPSASSKSPKAAERKSKDTDNPRKKPKTSDQIVAKDTNPRKTVNPGAIRSSQFIASVHSPAPSKSLPKSLVAKLNQDDQSEMDLPDDFDIKKGVKLLDQFVLYNEGTMRSLSDLQQIDQLEGFGYVQPPPDSEEEPTPVNFVVKAWALSFSPPAISVQSENATYSLLVPHPSYVIFFDFVVTKEMVERVHKNRRMELETFFEHVTSHFSATYELVVDRKDVLRRTYVYKTLLARFHPQYASNILLRAMIDLLKSQMKIEPEVTKPIHETEKKKEKKTEKKIEKKIEKKTEKKTEEERPGKSTEKSVAKSKESPKSKTKETKTPTSTTPSTPVSPSTTPPPVKRKRGRPPKVRPEGDRQSSNTFSEEKEDRKFYGNSGNIRGTSVRQFLVSRTSIYNAHPFSTTEDLLLPHVVPNNLSTLPPLASPLWKNDSVFKAISVWQFCNNFFPLYFNGSIRFDLIQFERDMKGSTTPLTDAIYKAVVKLLLDDLKVQENALFVRTFENIVFNDITWPEILRRCLGIFSGMATKKTPQSKSFTSEWYDKLSKREYEDLSVDTRLDILYYLIERAKESMRYLQIVSNHLDILDQISVRKGLISQEQDHLNELASIDSSLNKSETLTPTHQKSLKKQRLNIEKRLDKVQSTIRKMEADRDDRVHALCFTPNGMDRFYNRYWIFRGVLCTREAGNRNLEFLLVQNIDSRLFSEESNIAEPPEEWNIHLSGRTWSVVTSEEQLEGLISSLNVGGHRESKLYRELENHKKILVSSLRSRKRSDVRLKDSLLQALYREEEESTKKSPVAQELSELPDESAVTSRREAVVDLILEFEDNLEGNRWRENPNYNEEKRLWSGRILAASSAKDMTHELLYMLDRMEVEKNPTAWNWTSRQYEDFKIQIASTVTLPALALLIEQIYDHFGFIRPEETICTVCARGTNADRMLLCDGCCNATHTFCLRPKLAEIPEGEWFCSTCTRKKMETVTSGSNGVTSGSDGVEMKDAESASILTEEGDQLILDDLQRAMINSCHGGTNADVYSQEVLVDASTKTITETLVQTTLTVVDLS</sequence>
<evidence type="ECO:0000256" key="2">
    <source>
        <dbReference type="ARBA" id="ARBA00022723"/>
    </source>
</evidence>
<keyword evidence="3 6" id="KW-0863">Zinc-finger</keyword>
<evidence type="ECO:0000256" key="5">
    <source>
        <dbReference type="ARBA" id="ARBA00023242"/>
    </source>
</evidence>
<dbReference type="PROSITE" id="PS50016">
    <property type="entry name" value="ZF_PHD_2"/>
    <property type="match status" value="1"/>
</dbReference>
<name>A0A2P6MXI4_9EUKA</name>
<evidence type="ECO:0000256" key="3">
    <source>
        <dbReference type="ARBA" id="ARBA00022771"/>
    </source>
</evidence>
<keyword evidence="7" id="KW-0175">Coiled coil</keyword>
<evidence type="ECO:0000313" key="10">
    <source>
        <dbReference type="EMBL" id="PRP76419.1"/>
    </source>
</evidence>
<dbReference type="STRING" id="1890364.A0A2P6MXI4"/>
<dbReference type="OrthoDB" id="1903104at2759"/>
<dbReference type="AlphaFoldDB" id="A0A2P6MXI4"/>
<evidence type="ECO:0000259" key="9">
    <source>
        <dbReference type="PROSITE" id="PS50016"/>
    </source>
</evidence>
<dbReference type="InterPro" id="IPR013083">
    <property type="entry name" value="Znf_RING/FYVE/PHD"/>
</dbReference>
<feature type="compositionally biased region" description="Basic and acidic residues" evidence="8">
    <location>
        <begin position="327"/>
        <end position="360"/>
    </location>
</feature>
<gene>
    <name evidence="10" type="ORF">PROFUN_16056</name>
</gene>
<evidence type="ECO:0000256" key="6">
    <source>
        <dbReference type="PROSITE-ProRule" id="PRU00146"/>
    </source>
</evidence>
<comment type="subcellular location">
    <subcellularLocation>
        <location evidence="1">Nucleus</location>
    </subcellularLocation>
</comment>
<dbReference type="GO" id="GO:0008270">
    <property type="term" value="F:zinc ion binding"/>
    <property type="evidence" value="ECO:0007669"/>
    <property type="project" value="UniProtKB-KW"/>
</dbReference>
<dbReference type="PANTHER" id="PTHR15546:SF2">
    <property type="entry name" value="DDT DOMAIN-CONTAINING PROTEIN DDB_G0282237"/>
    <property type="match status" value="1"/>
</dbReference>
<dbReference type="SUPFAM" id="SSF57903">
    <property type="entry name" value="FYVE/PHD zinc finger"/>
    <property type="match status" value="1"/>
</dbReference>
<dbReference type="Pfam" id="PF00628">
    <property type="entry name" value="PHD"/>
    <property type="match status" value="1"/>
</dbReference>
<feature type="compositionally biased region" description="Low complexity" evidence="8">
    <location>
        <begin position="39"/>
        <end position="48"/>
    </location>
</feature>
<keyword evidence="4" id="KW-0862">Zinc</keyword>
<keyword evidence="11" id="KW-1185">Reference proteome</keyword>
<feature type="compositionally biased region" description="Basic and acidic residues" evidence="8">
    <location>
        <begin position="49"/>
        <end position="62"/>
    </location>
</feature>
<feature type="region of interest" description="Disordered" evidence="8">
    <location>
        <begin position="34"/>
        <end position="85"/>
    </location>
</feature>
<proteinExistence type="predicted"/>
<accession>A0A2P6MXI4</accession>
<dbReference type="InterPro" id="IPR053271">
    <property type="entry name" value="DDT_domain"/>
</dbReference>
<evidence type="ECO:0000256" key="1">
    <source>
        <dbReference type="ARBA" id="ARBA00004123"/>
    </source>
</evidence>
<comment type="caution">
    <text evidence="10">The sequence shown here is derived from an EMBL/GenBank/DDBJ whole genome shotgun (WGS) entry which is preliminary data.</text>
</comment>
<feature type="region of interest" description="Disordered" evidence="8">
    <location>
        <begin position="327"/>
        <end position="416"/>
    </location>
</feature>
<evidence type="ECO:0000256" key="4">
    <source>
        <dbReference type="ARBA" id="ARBA00022833"/>
    </source>
</evidence>
<feature type="coiled-coil region" evidence="7">
    <location>
        <begin position="661"/>
        <end position="688"/>
    </location>
</feature>
<dbReference type="InterPro" id="IPR011011">
    <property type="entry name" value="Znf_FYVE_PHD"/>
</dbReference>
<dbReference type="PROSITE" id="PS01359">
    <property type="entry name" value="ZF_PHD_1"/>
    <property type="match status" value="1"/>
</dbReference>
<dbReference type="Proteomes" id="UP000241769">
    <property type="component" value="Unassembled WGS sequence"/>
</dbReference>
<dbReference type="Gene3D" id="3.30.40.10">
    <property type="entry name" value="Zinc/RING finger domain, C3HC4 (zinc finger)"/>
    <property type="match status" value="1"/>
</dbReference>
<evidence type="ECO:0000256" key="8">
    <source>
        <dbReference type="SAM" id="MobiDB-lite"/>
    </source>
</evidence>
<dbReference type="InterPro" id="IPR019787">
    <property type="entry name" value="Znf_PHD-finger"/>
</dbReference>
<dbReference type="InterPro" id="IPR019786">
    <property type="entry name" value="Zinc_finger_PHD-type_CS"/>
</dbReference>
<feature type="compositionally biased region" description="Basic residues" evidence="8">
    <location>
        <begin position="380"/>
        <end position="389"/>
    </location>
</feature>
<evidence type="ECO:0000313" key="11">
    <source>
        <dbReference type="Proteomes" id="UP000241769"/>
    </source>
</evidence>
<keyword evidence="2" id="KW-0479">Metal-binding</keyword>
<dbReference type="InterPro" id="IPR001965">
    <property type="entry name" value="Znf_PHD"/>
</dbReference>
<reference evidence="10 11" key="1">
    <citation type="journal article" date="2018" name="Genome Biol. Evol.">
        <title>Multiple Roots of Fruiting Body Formation in Amoebozoa.</title>
        <authorList>
            <person name="Hillmann F."/>
            <person name="Forbes G."/>
            <person name="Novohradska S."/>
            <person name="Ferling I."/>
            <person name="Riege K."/>
            <person name="Groth M."/>
            <person name="Westermann M."/>
            <person name="Marz M."/>
            <person name="Spaller T."/>
            <person name="Winckler T."/>
            <person name="Schaap P."/>
            <person name="Glockner G."/>
        </authorList>
    </citation>
    <scope>NUCLEOTIDE SEQUENCE [LARGE SCALE GENOMIC DNA]</scope>
    <source>
        <strain evidence="10 11">Jena</strain>
    </source>
</reference>
<organism evidence="10 11">
    <name type="scientific">Planoprotostelium fungivorum</name>
    <dbReference type="NCBI Taxonomy" id="1890364"/>
    <lineage>
        <taxon>Eukaryota</taxon>
        <taxon>Amoebozoa</taxon>
        <taxon>Evosea</taxon>
        <taxon>Variosea</taxon>
        <taxon>Cavosteliida</taxon>
        <taxon>Cavosteliaceae</taxon>
        <taxon>Planoprotostelium</taxon>
    </lineage>
</organism>
<feature type="compositionally biased region" description="Low complexity" evidence="8">
    <location>
        <begin position="361"/>
        <end position="374"/>
    </location>
</feature>
<dbReference type="CDD" id="cd15545">
    <property type="entry name" value="PHD_BAZ2A_like"/>
    <property type="match status" value="1"/>
</dbReference>
<dbReference type="PANTHER" id="PTHR15546">
    <property type="entry name" value="BROMODOMAIN ADJACENT TO ZINC FINGER DOMAIN, 2A"/>
    <property type="match status" value="1"/>
</dbReference>
<feature type="domain" description="PHD-type" evidence="9">
    <location>
        <begin position="957"/>
        <end position="1007"/>
    </location>
</feature>
<protein>
    <submittedName>
        <fullName evidence="10">Bromodomain adjacent to zinc finger domain protein 1A</fullName>
    </submittedName>
</protein>
<dbReference type="EMBL" id="MDYQ01000327">
    <property type="protein sequence ID" value="PRP76419.1"/>
    <property type="molecule type" value="Genomic_DNA"/>
</dbReference>